<keyword evidence="3" id="KW-1185">Reference proteome</keyword>
<accession>A0A7W1WPD7</accession>
<proteinExistence type="predicted"/>
<comment type="caution">
    <text evidence="2">The sequence shown here is derived from an EMBL/GenBank/DDBJ whole genome shotgun (WGS) entry which is preliminary data.</text>
</comment>
<keyword evidence="1" id="KW-0732">Signal</keyword>
<reference evidence="2 3" key="1">
    <citation type="submission" date="2020-07" db="EMBL/GenBank/DDBJ databases">
        <authorList>
            <person name="Feng H."/>
        </authorList>
    </citation>
    <scope>NUCLEOTIDE SEQUENCE [LARGE SCALE GENOMIC DNA]</scope>
    <source>
        <strain evidence="3">s-10</strain>
    </source>
</reference>
<evidence type="ECO:0000256" key="1">
    <source>
        <dbReference type="SAM" id="SignalP"/>
    </source>
</evidence>
<gene>
    <name evidence="2" type="ORF">H1191_04760</name>
</gene>
<dbReference type="AlphaFoldDB" id="A0A7W1WPD7"/>
<feature type="signal peptide" evidence="1">
    <location>
        <begin position="1"/>
        <end position="20"/>
    </location>
</feature>
<evidence type="ECO:0000313" key="3">
    <source>
        <dbReference type="Proteomes" id="UP000535491"/>
    </source>
</evidence>
<name>A0A7W1WPD7_9BACL</name>
<evidence type="ECO:0000313" key="2">
    <source>
        <dbReference type="EMBL" id="MBA4493611.1"/>
    </source>
</evidence>
<sequence length="45" mass="4488">MFKKTCKILLASLAIIAAVAAYSSTAVQPSINIAGNPGNSQPGGL</sequence>
<protein>
    <submittedName>
        <fullName evidence="2">Uncharacterized protein</fullName>
    </submittedName>
</protein>
<dbReference type="EMBL" id="JACEIQ010000003">
    <property type="protein sequence ID" value="MBA4493611.1"/>
    <property type="molecule type" value="Genomic_DNA"/>
</dbReference>
<dbReference type="Proteomes" id="UP000535491">
    <property type="component" value="Unassembled WGS sequence"/>
</dbReference>
<dbReference type="RefSeq" id="WP_181750852.1">
    <property type="nucleotide sequence ID" value="NZ_JACEIQ010000003.1"/>
</dbReference>
<feature type="chain" id="PRO_5038378967" evidence="1">
    <location>
        <begin position="21"/>
        <end position="45"/>
    </location>
</feature>
<organism evidence="2 3">
    <name type="scientific">Paenactinomyces guangxiensis</name>
    <dbReference type="NCBI Taxonomy" id="1490290"/>
    <lineage>
        <taxon>Bacteria</taxon>
        <taxon>Bacillati</taxon>
        <taxon>Bacillota</taxon>
        <taxon>Bacilli</taxon>
        <taxon>Bacillales</taxon>
        <taxon>Thermoactinomycetaceae</taxon>
        <taxon>Paenactinomyces</taxon>
    </lineage>
</organism>